<proteinExistence type="predicted"/>
<dbReference type="GO" id="GO:0016787">
    <property type="term" value="F:hydrolase activity"/>
    <property type="evidence" value="ECO:0007669"/>
    <property type="project" value="UniProtKB-KW"/>
</dbReference>
<dbReference type="InterPro" id="IPR050266">
    <property type="entry name" value="AB_hydrolase_sf"/>
</dbReference>
<evidence type="ECO:0000313" key="4">
    <source>
        <dbReference type="EMBL" id="MBB5130332.1"/>
    </source>
</evidence>
<protein>
    <submittedName>
        <fullName evidence="4">Pimeloyl-ACP methyl ester carboxylesterase</fullName>
    </submittedName>
</protein>
<dbReference type="AlphaFoldDB" id="A0A840NSV1"/>
<dbReference type="InterPro" id="IPR029058">
    <property type="entry name" value="AB_hydrolase_fold"/>
</dbReference>
<evidence type="ECO:0000256" key="1">
    <source>
        <dbReference type="ARBA" id="ARBA00022801"/>
    </source>
</evidence>
<dbReference type="PANTHER" id="PTHR43798:SF31">
    <property type="entry name" value="AB HYDROLASE SUPERFAMILY PROTEIN YCLE"/>
    <property type="match status" value="1"/>
</dbReference>
<dbReference type="SUPFAM" id="SSF53474">
    <property type="entry name" value="alpha/beta-Hydrolases"/>
    <property type="match status" value="1"/>
</dbReference>
<dbReference type="Pfam" id="PF00561">
    <property type="entry name" value="Abhydrolase_1"/>
    <property type="match status" value="1"/>
</dbReference>
<dbReference type="RefSeq" id="WP_185047244.1">
    <property type="nucleotide sequence ID" value="NZ_BAABIX010000072.1"/>
</dbReference>
<reference evidence="4 5" key="1">
    <citation type="submission" date="2020-08" db="EMBL/GenBank/DDBJ databases">
        <title>Genomic Encyclopedia of Type Strains, Phase IV (KMG-IV): sequencing the most valuable type-strain genomes for metagenomic binning, comparative biology and taxonomic classification.</title>
        <authorList>
            <person name="Goeker M."/>
        </authorList>
    </citation>
    <scope>NUCLEOTIDE SEQUENCE [LARGE SCALE GENOMIC DNA]</scope>
    <source>
        <strain evidence="4 5">DSM 45615</strain>
    </source>
</reference>
<dbReference type="Gene3D" id="3.40.50.1820">
    <property type="entry name" value="alpha/beta hydrolase"/>
    <property type="match status" value="1"/>
</dbReference>
<evidence type="ECO:0000259" key="3">
    <source>
        <dbReference type="Pfam" id="PF00561"/>
    </source>
</evidence>
<comment type="caution">
    <text evidence="4">The sequence shown here is derived from an EMBL/GenBank/DDBJ whole genome shotgun (WGS) entry which is preliminary data.</text>
</comment>
<organism evidence="4 5">
    <name type="scientific">Thermocatellispora tengchongensis</name>
    <dbReference type="NCBI Taxonomy" id="1073253"/>
    <lineage>
        <taxon>Bacteria</taxon>
        <taxon>Bacillati</taxon>
        <taxon>Actinomycetota</taxon>
        <taxon>Actinomycetes</taxon>
        <taxon>Streptosporangiales</taxon>
        <taxon>Streptosporangiaceae</taxon>
        <taxon>Thermocatellispora</taxon>
    </lineage>
</organism>
<accession>A0A840NSV1</accession>
<feature type="region of interest" description="Disordered" evidence="2">
    <location>
        <begin position="336"/>
        <end position="355"/>
    </location>
</feature>
<dbReference type="PANTHER" id="PTHR43798">
    <property type="entry name" value="MONOACYLGLYCEROL LIPASE"/>
    <property type="match status" value="1"/>
</dbReference>
<gene>
    <name evidence="4" type="ORF">HNP84_000020</name>
</gene>
<name>A0A840NSV1_9ACTN</name>
<dbReference type="Proteomes" id="UP000578449">
    <property type="component" value="Unassembled WGS sequence"/>
</dbReference>
<evidence type="ECO:0000256" key="2">
    <source>
        <dbReference type="SAM" id="MobiDB-lite"/>
    </source>
</evidence>
<dbReference type="GO" id="GO:0016020">
    <property type="term" value="C:membrane"/>
    <property type="evidence" value="ECO:0007669"/>
    <property type="project" value="TreeGrafter"/>
</dbReference>
<dbReference type="EMBL" id="JACHGN010000001">
    <property type="protein sequence ID" value="MBB5130332.1"/>
    <property type="molecule type" value="Genomic_DNA"/>
</dbReference>
<dbReference type="InterPro" id="IPR000073">
    <property type="entry name" value="AB_hydrolase_1"/>
</dbReference>
<keyword evidence="1" id="KW-0378">Hydrolase</keyword>
<feature type="domain" description="AB hydrolase-1" evidence="3">
    <location>
        <begin position="63"/>
        <end position="180"/>
    </location>
</feature>
<keyword evidence="5" id="KW-1185">Reference proteome</keyword>
<evidence type="ECO:0000313" key="5">
    <source>
        <dbReference type="Proteomes" id="UP000578449"/>
    </source>
</evidence>
<sequence length="355" mass="37974">MPGFPVSPAGRIAGAAALLVLGSAAYQTWASFRDRRRFPAPGRLVEVGGGRRVHLWCAGAGSPAVVIVPALGEPSVTWAGVLPRLAAETSVVVYDRAGLGWSDPAPGGRAAGTMLAAALDLRKALDRAGIAAPCVLVGHSVAGFLVRLYAALYPEDVAAVVLVDSSHEEQHRRLPHYPVTILKWWARDRLRPYGLRRLAFALGVRRPPYGRHVPAEWAGAATALALGDRQRRAGLRELAAFTRSAAQVGRHAPSLGRIPLTVLSSSRDAPGVTSPRRIAARREMYRVWLPLQRDLAALSADSTHVVAEHAGHHIHHDDPDLVVRAVLGRVAEARTALAAPRSSGPRPRRATPPCR</sequence>